<feature type="compositionally biased region" description="Polar residues" evidence="1">
    <location>
        <begin position="680"/>
        <end position="694"/>
    </location>
</feature>
<feature type="compositionally biased region" description="Polar residues" evidence="1">
    <location>
        <begin position="1009"/>
        <end position="1018"/>
    </location>
</feature>
<feature type="compositionally biased region" description="Basic and acidic residues" evidence="1">
    <location>
        <begin position="1765"/>
        <end position="1781"/>
    </location>
</feature>
<feature type="compositionally biased region" description="Polar residues" evidence="1">
    <location>
        <begin position="1046"/>
        <end position="1078"/>
    </location>
</feature>
<feature type="compositionally biased region" description="Basic and acidic residues" evidence="1">
    <location>
        <begin position="845"/>
        <end position="854"/>
    </location>
</feature>
<feature type="compositionally biased region" description="Basic residues" evidence="1">
    <location>
        <begin position="1617"/>
        <end position="1627"/>
    </location>
</feature>
<gene>
    <name evidence="2" type="ORF">KUF71_010879</name>
</gene>
<feature type="compositionally biased region" description="Basic and acidic residues" evidence="1">
    <location>
        <begin position="1141"/>
        <end position="1151"/>
    </location>
</feature>
<feature type="region of interest" description="Disordered" evidence="1">
    <location>
        <begin position="895"/>
        <end position="1157"/>
    </location>
</feature>
<feature type="compositionally biased region" description="Polar residues" evidence="1">
    <location>
        <begin position="107"/>
        <end position="116"/>
    </location>
</feature>
<dbReference type="EMBL" id="JAHWGI010001046">
    <property type="protein sequence ID" value="KAK3921694.1"/>
    <property type="molecule type" value="Genomic_DNA"/>
</dbReference>
<evidence type="ECO:0000256" key="1">
    <source>
        <dbReference type="SAM" id="MobiDB-lite"/>
    </source>
</evidence>
<feature type="region of interest" description="Disordered" evidence="1">
    <location>
        <begin position="1604"/>
        <end position="1650"/>
    </location>
</feature>
<keyword evidence="3" id="KW-1185">Reference proteome</keyword>
<feature type="compositionally biased region" description="Basic and acidic residues" evidence="1">
    <location>
        <begin position="752"/>
        <end position="762"/>
    </location>
</feature>
<feature type="compositionally biased region" description="Basic and acidic residues" evidence="1">
    <location>
        <begin position="11"/>
        <end position="21"/>
    </location>
</feature>
<feature type="region of interest" description="Disordered" evidence="1">
    <location>
        <begin position="1515"/>
        <end position="1542"/>
    </location>
</feature>
<evidence type="ECO:0000313" key="2">
    <source>
        <dbReference type="EMBL" id="KAK3921694.1"/>
    </source>
</evidence>
<feature type="region of interest" description="Disordered" evidence="1">
    <location>
        <begin position="1"/>
        <end position="44"/>
    </location>
</feature>
<feature type="compositionally biased region" description="Polar residues" evidence="1">
    <location>
        <begin position="737"/>
        <end position="746"/>
    </location>
</feature>
<feature type="compositionally biased region" description="Low complexity" evidence="1">
    <location>
        <begin position="227"/>
        <end position="239"/>
    </location>
</feature>
<feature type="compositionally biased region" description="Polar residues" evidence="1">
    <location>
        <begin position="808"/>
        <end position="818"/>
    </location>
</feature>
<feature type="compositionally biased region" description="Polar residues" evidence="1">
    <location>
        <begin position="1087"/>
        <end position="1138"/>
    </location>
</feature>
<feature type="compositionally biased region" description="Polar residues" evidence="1">
    <location>
        <begin position="631"/>
        <end position="642"/>
    </location>
</feature>
<feature type="compositionally biased region" description="Low complexity" evidence="1">
    <location>
        <begin position="957"/>
        <end position="969"/>
    </location>
</feature>
<feature type="region of interest" description="Disordered" evidence="1">
    <location>
        <begin position="450"/>
        <end position="860"/>
    </location>
</feature>
<feature type="region of interest" description="Disordered" evidence="1">
    <location>
        <begin position="1340"/>
        <end position="1496"/>
    </location>
</feature>
<dbReference type="Proteomes" id="UP001219518">
    <property type="component" value="Unassembled WGS sequence"/>
</dbReference>
<accession>A0AAE1LK96</accession>
<feature type="region of interest" description="Disordered" evidence="1">
    <location>
        <begin position="58"/>
        <end position="204"/>
    </location>
</feature>
<feature type="compositionally biased region" description="Low complexity" evidence="1">
    <location>
        <begin position="409"/>
        <end position="420"/>
    </location>
</feature>
<feature type="compositionally biased region" description="Acidic residues" evidence="1">
    <location>
        <begin position="1179"/>
        <end position="1189"/>
    </location>
</feature>
<feature type="compositionally biased region" description="Polar residues" evidence="1">
    <location>
        <begin position="257"/>
        <end position="286"/>
    </location>
</feature>
<feature type="compositionally biased region" description="Polar residues" evidence="1">
    <location>
        <begin position="570"/>
        <end position="583"/>
    </location>
</feature>
<feature type="compositionally biased region" description="Basic and acidic residues" evidence="1">
    <location>
        <begin position="1479"/>
        <end position="1490"/>
    </location>
</feature>
<feature type="compositionally biased region" description="Basic and acidic residues" evidence="1">
    <location>
        <begin position="617"/>
        <end position="628"/>
    </location>
</feature>
<feature type="compositionally biased region" description="Basic and acidic residues" evidence="1">
    <location>
        <begin position="479"/>
        <end position="501"/>
    </location>
</feature>
<feature type="compositionally biased region" description="Polar residues" evidence="1">
    <location>
        <begin position="308"/>
        <end position="324"/>
    </location>
</feature>
<feature type="compositionally biased region" description="Basic and acidic residues" evidence="1">
    <location>
        <begin position="516"/>
        <end position="531"/>
    </location>
</feature>
<evidence type="ECO:0000313" key="3">
    <source>
        <dbReference type="Proteomes" id="UP001219518"/>
    </source>
</evidence>
<feature type="compositionally biased region" description="Polar residues" evidence="1">
    <location>
        <begin position="1434"/>
        <end position="1445"/>
    </location>
</feature>
<feature type="compositionally biased region" description="Basic residues" evidence="1">
    <location>
        <begin position="1377"/>
        <end position="1387"/>
    </location>
</feature>
<evidence type="ECO:0008006" key="4">
    <source>
        <dbReference type="Google" id="ProtNLM"/>
    </source>
</evidence>
<comment type="caution">
    <text evidence="2">The sequence shown here is derived from an EMBL/GenBank/DDBJ whole genome shotgun (WGS) entry which is preliminary data.</text>
</comment>
<feature type="compositionally biased region" description="Basic and acidic residues" evidence="1">
    <location>
        <begin position="551"/>
        <end position="569"/>
    </location>
</feature>
<organism evidence="2 3">
    <name type="scientific">Frankliniella fusca</name>
    <dbReference type="NCBI Taxonomy" id="407009"/>
    <lineage>
        <taxon>Eukaryota</taxon>
        <taxon>Metazoa</taxon>
        <taxon>Ecdysozoa</taxon>
        <taxon>Arthropoda</taxon>
        <taxon>Hexapoda</taxon>
        <taxon>Insecta</taxon>
        <taxon>Pterygota</taxon>
        <taxon>Neoptera</taxon>
        <taxon>Paraneoptera</taxon>
        <taxon>Thysanoptera</taxon>
        <taxon>Terebrantia</taxon>
        <taxon>Thripoidea</taxon>
        <taxon>Thripidae</taxon>
        <taxon>Frankliniella</taxon>
    </lineage>
</organism>
<protein>
    <recommendedName>
        <fullName evidence="4">Protein split ends-like</fullName>
    </recommendedName>
</protein>
<feature type="compositionally biased region" description="Polar residues" evidence="1">
    <location>
        <begin position="828"/>
        <end position="842"/>
    </location>
</feature>
<feature type="compositionally biased region" description="Low complexity" evidence="1">
    <location>
        <begin position="153"/>
        <end position="164"/>
    </location>
</feature>
<feature type="compositionally biased region" description="Polar residues" evidence="1">
    <location>
        <begin position="718"/>
        <end position="730"/>
    </location>
</feature>
<feature type="compositionally biased region" description="Basic and acidic residues" evidence="1">
    <location>
        <begin position="1736"/>
        <end position="1748"/>
    </location>
</feature>
<feature type="compositionally biased region" description="Polar residues" evidence="1">
    <location>
        <begin position="70"/>
        <end position="81"/>
    </location>
</feature>
<feature type="compositionally biased region" description="Basic and acidic residues" evidence="1">
    <location>
        <begin position="452"/>
        <end position="462"/>
    </location>
</feature>
<feature type="compositionally biased region" description="Polar residues" evidence="1">
    <location>
        <begin position="895"/>
        <end position="912"/>
    </location>
</feature>
<feature type="region of interest" description="Disordered" evidence="1">
    <location>
        <begin position="1175"/>
        <end position="1205"/>
    </location>
</feature>
<reference evidence="2" key="2">
    <citation type="journal article" date="2023" name="BMC Genomics">
        <title>Pest status, molecular evolution, and epigenetic factors derived from the genome assembly of Frankliniella fusca, a thysanopteran phytovirus vector.</title>
        <authorList>
            <person name="Catto M.A."/>
            <person name="Labadie P.E."/>
            <person name="Jacobson A.L."/>
            <person name="Kennedy G.G."/>
            <person name="Srinivasan R."/>
            <person name="Hunt B.G."/>
        </authorList>
    </citation>
    <scope>NUCLEOTIDE SEQUENCE</scope>
    <source>
        <strain evidence="2">PL_HMW_Pooled</strain>
    </source>
</reference>
<feature type="compositionally biased region" description="Polar residues" evidence="1">
    <location>
        <begin position="34"/>
        <end position="44"/>
    </location>
</feature>
<reference evidence="2" key="1">
    <citation type="submission" date="2021-07" db="EMBL/GenBank/DDBJ databases">
        <authorList>
            <person name="Catto M.A."/>
            <person name="Jacobson A."/>
            <person name="Kennedy G."/>
            <person name="Labadie P."/>
            <person name="Hunt B.G."/>
            <person name="Srinivasan R."/>
        </authorList>
    </citation>
    <scope>NUCLEOTIDE SEQUENCE</scope>
    <source>
        <strain evidence="2">PL_HMW_Pooled</strain>
        <tissue evidence="2">Head</tissue>
    </source>
</reference>
<feature type="compositionally biased region" description="Basic and acidic residues" evidence="1">
    <location>
        <begin position="1522"/>
        <end position="1537"/>
    </location>
</feature>
<sequence length="1883" mass="208037">MVELFPVLHSAKQESHREDHTSISSAGFSEPSHSEPSQTSFQCPCGATNVSQTITVSRRKSVRVSESFSDVASQDDVSSIQDETENSKPAQRPRRSTRRSFADTDSAPLTQRSTLSRIVEDSKPVTRRTRASKKPVEETDVELTLPPIRRTRQSSVSSVTSVSTIASNAPSPQRRTRASRRNLSPVPSPTFSEASAISEVPEVSPNLKKRDSPVVILNRSAKSLTPSSSNVSPAVQSSVETPDSQSRRVSLRDKSPMKTSESSFTTPRQLNLNDTGCSKNRSSLTNDEVEVINISDSDSGQKPRRSQGRLSLTRRTTPQKSGQFVESPMEEPAQETTSIDQESDAPSFGCKPSRISIGVGNADSERPRRNSGRLSLSKFVERPLSDSSTQDIGIANELSPKDNSSPAANNSELNKSLNSSRRLSVSKFVEKPLDSKTISSQDEAEVAFDNLNKSKTDLETSHRTSVGKMFTETTFKSTPSKETDTSFETRPEEDIELEKSARKSTGRTSMSSIKSPELDKPQHKSVERHSVTSDGTVDTNPEEECGNSGRKSTDRKSLSLKSPELEKSQRNSVGRLSLNSNKSLIIDLDYEKTDDDEPEKPSRKSNERVSCSPVKSPELEKSQRKSVDRFSLSSNKSLTSIDPENEVQEQLENGSRKSFGRSSVSPAKSPELQRSRRKSGSPSLTPNKSMSTTDQENEEIERIEKSSRKSMGRSSVSPAKSSKVDTSSLRKSVGRLSLSSNKSNQEIAVEEQLEKSMRKSLDRPSTSPAKSPELEKSQRKSSRFSLASNKAASDDENEDEPHEKSTRKSTGGLSTSPIKSPEPEKLQRNSIGRPSSTSNKSSPFKLDDSPHLTPRDVANLRSYFASSTPTAISKKEQSPVKEISLLEKSKANQLLNKSSGRLSLTPSKSATPPSYLFAAQADGDTGDDDSNGKDDDICDMDGDGDDAKDSSHVSIQNSASTSRRASTSNIQSEETLDSEGKEKYRASTGSLFEKSPLKSPVLTSEVKESLSTSHTNNQSNRSSHGDNSSSFNDKTKLGLSEGLSPIKQQQGELRNFTLTPSPSENSFNDSLCSPNQALEKSMVFNEQDLSSGSHTGLSDEQSSSTSHPSSRMNLQEASTSESSNLISGKNSPQKQPSDVLSPKDAKNETGKVPKSKALSVSCKVYKDAAILLSGGNISDFDDQEDDDADQWEHFPSPATKSKKELRLERKLRKQAEKELRKKSKLERIKHLQTSEDRSDVYEKEQTEKILEPNVKVVTPVLKMNNQALEDVVKESDATDIIHSDVPNRKRVRGSSDFLVSKRREQNSEERINKRKSLSEFVNSVSSKKMCLQLEDALSIPVGHVSEDNAGTQSDEIRDFDIESVDATETVPSEATKPLKKKKKKKNIHQVDSDNFQIPVAERSIKKTKKKKQVDESSENETDKPIKKKKKKVQDQANVENDSVGQSDEIKKKKKKVKTLVIAEDGSTQISKKNKKLMKKPSESEPEDGVKAVKKKKKVKKQFDTEAAVADTTKLVKKKKKKVNEEASEEAKSGDKVKSSKTKKFSYLDNDVDNLSPDVLEELSENIIKKKLKKSVSDDTTEEYSGSELPKKKFKIKFTDSSDQISLGASDAPESAKMTKKKKKKKKNTALLDEMGTSENGNNSDDDAPTSVSFAAGKEFALAELSAAAESIKKQKEMRKQKLKIKQDRIREEKLAKLNKIKKKQKFIQSEDADVTSSSGVSVSGSSYKIYFDGESNSEKSKLPKRLPDDFLESLSEQPPTKVRRRADGSKERVAAAAVSKEDQERLERKKAKKLARKLERRNMLQSDYVPLEGVLGSTRFGVVPLRNIMLAKKLEKNKLAEEASNFRQQSLFGNRIRRTPISSLLSHKEKLKASGKDRLVQSK</sequence>
<feature type="region of interest" description="Disordered" evidence="1">
    <location>
        <begin position="220"/>
        <end position="420"/>
    </location>
</feature>
<feature type="region of interest" description="Disordered" evidence="1">
    <location>
        <begin position="1734"/>
        <end position="1781"/>
    </location>
</feature>
<feature type="compositionally biased region" description="Low complexity" evidence="1">
    <location>
        <begin position="1019"/>
        <end position="1032"/>
    </location>
</feature>
<name>A0AAE1LK96_9NEOP</name>
<proteinExistence type="predicted"/>